<proteinExistence type="inferred from homology"/>
<dbReference type="Pfam" id="PF00106">
    <property type="entry name" value="adh_short"/>
    <property type="match status" value="1"/>
</dbReference>
<dbReference type="RefSeq" id="WP_275633414.1">
    <property type="nucleotide sequence ID" value="NZ_JARGYD010000005.1"/>
</dbReference>
<dbReference type="SUPFAM" id="SSF51735">
    <property type="entry name" value="NAD(P)-binding Rossmann-fold domains"/>
    <property type="match status" value="1"/>
</dbReference>
<evidence type="ECO:0000313" key="2">
    <source>
        <dbReference type="EMBL" id="MFC3142622.1"/>
    </source>
</evidence>
<dbReference type="EMBL" id="JBHRTB010000010">
    <property type="protein sequence ID" value="MFC3142622.1"/>
    <property type="molecule type" value="Genomic_DNA"/>
</dbReference>
<accession>A0ABV7GMS0</accession>
<evidence type="ECO:0000256" key="1">
    <source>
        <dbReference type="RuleBase" id="RU000363"/>
    </source>
</evidence>
<dbReference type="InterPro" id="IPR036291">
    <property type="entry name" value="NAD(P)-bd_dom_sf"/>
</dbReference>
<gene>
    <name evidence="2" type="ORF">ACFOGP_07870</name>
</gene>
<dbReference type="PANTHER" id="PTHR45458">
    <property type="entry name" value="SHORT-CHAIN DEHYDROGENASE/REDUCTASE SDR"/>
    <property type="match status" value="1"/>
</dbReference>
<sequence length="218" mass="23028">MTILITGATRGIGRALFDSYLSDGIDVIGTNRGATPPEGNWLTLDVTDPAAHRVVAERMQGKPLDLLVCNAGVNLDKGQSLNAGYPAAMWADTFATNVTGVFLTVQALLPSLRLAQAGKIAIISSQMASHTRAPGGSLIYRASKAAALNLGRNLSTELRPEGIAVGIYHPGWVRTDMGGAGADITEDQSAAGLRARFDDLSMDSTGCFLTWDGREHPY</sequence>
<dbReference type="InterPro" id="IPR002347">
    <property type="entry name" value="SDR_fam"/>
</dbReference>
<organism evidence="2 3">
    <name type="scientific">Psychromarinibacter halotolerans</name>
    <dbReference type="NCBI Taxonomy" id="1775175"/>
    <lineage>
        <taxon>Bacteria</taxon>
        <taxon>Pseudomonadati</taxon>
        <taxon>Pseudomonadota</taxon>
        <taxon>Alphaproteobacteria</taxon>
        <taxon>Rhodobacterales</taxon>
        <taxon>Paracoccaceae</taxon>
        <taxon>Psychromarinibacter</taxon>
    </lineage>
</organism>
<dbReference type="PRINTS" id="PR00080">
    <property type="entry name" value="SDRFAMILY"/>
</dbReference>
<dbReference type="Gene3D" id="3.40.50.720">
    <property type="entry name" value="NAD(P)-binding Rossmann-like Domain"/>
    <property type="match status" value="1"/>
</dbReference>
<name>A0ABV7GMS0_9RHOB</name>
<comment type="similarity">
    <text evidence="1">Belongs to the short-chain dehydrogenases/reductases (SDR) family.</text>
</comment>
<keyword evidence="3" id="KW-1185">Reference proteome</keyword>
<dbReference type="PRINTS" id="PR00081">
    <property type="entry name" value="GDHRDH"/>
</dbReference>
<dbReference type="Proteomes" id="UP001595632">
    <property type="component" value="Unassembled WGS sequence"/>
</dbReference>
<dbReference type="PANTHER" id="PTHR45458:SF1">
    <property type="entry name" value="SHORT CHAIN DEHYDROGENASE"/>
    <property type="match status" value="1"/>
</dbReference>
<evidence type="ECO:0000313" key="3">
    <source>
        <dbReference type="Proteomes" id="UP001595632"/>
    </source>
</evidence>
<reference evidence="3" key="1">
    <citation type="journal article" date="2019" name="Int. J. Syst. Evol. Microbiol.">
        <title>The Global Catalogue of Microorganisms (GCM) 10K type strain sequencing project: providing services to taxonomists for standard genome sequencing and annotation.</title>
        <authorList>
            <consortium name="The Broad Institute Genomics Platform"/>
            <consortium name="The Broad Institute Genome Sequencing Center for Infectious Disease"/>
            <person name="Wu L."/>
            <person name="Ma J."/>
        </authorList>
    </citation>
    <scope>NUCLEOTIDE SEQUENCE [LARGE SCALE GENOMIC DNA]</scope>
    <source>
        <strain evidence="3">KCTC 52366</strain>
    </source>
</reference>
<protein>
    <submittedName>
        <fullName evidence="2">SDR family NAD(P)-dependent oxidoreductase</fullName>
    </submittedName>
</protein>
<comment type="caution">
    <text evidence="2">The sequence shown here is derived from an EMBL/GenBank/DDBJ whole genome shotgun (WGS) entry which is preliminary data.</text>
</comment>
<dbReference type="InterPro" id="IPR052184">
    <property type="entry name" value="SDR_enzymes"/>
</dbReference>